<dbReference type="AlphaFoldDB" id="A0A179RY61"/>
<gene>
    <name evidence="1" type="ORF">A5481_29175</name>
</gene>
<sequence length="179" mass="19379">MSGWHLLPFSMQPQAQSNWCWAAVTASIAAFFDALTSQTQCRIAGTQLQRQDCCGAGAGGPCNVYGFLASALNRVRHLKTWYPAATTPLADLRGEIEGGRPVCVRVAWESGGGHFVTVVGYLPDSETLAGSALLAIEDPFWGSSDVPYDVLQAGYQYDGRWTDSYFTQKVQHRGRPGSA</sequence>
<reference evidence="1 2" key="1">
    <citation type="submission" date="2016-04" db="EMBL/GenBank/DDBJ databases">
        <authorList>
            <person name="Evans L.H."/>
            <person name="Alamgir A."/>
            <person name="Owens N."/>
            <person name="Weber N.D."/>
            <person name="Virtaneva K."/>
            <person name="Barbian K."/>
            <person name="Babar A."/>
            <person name="Rosenke K."/>
        </authorList>
    </citation>
    <scope>NUCLEOTIDE SEQUENCE [LARGE SCALE GENOMIC DNA]</scope>
    <source>
        <strain evidence="1 2">PMB02</strain>
    </source>
</reference>
<organism evidence="1 2">
    <name type="scientific">Methylobacterium platani</name>
    <dbReference type="NCBI Taxonomy" id="427683"/>
    <lineage>
        <taxon>Bacteria</taxon>
        <taxon>Pseudomonadati</taxon>
        <taxon>Pseudomonadota</taxon>
        <taxon>Alphaproteobacteria</taxon>
        <taxon>Hyphomicrobiales</taxon>
        <taxon>Methylobacteriaceae</taxon>
        <taxon>Methylobacterium</taxon>
    </lineage>
</organism>
<proteinExistence type="predicted"/>
<dbReference type="RefSeq" id="WP_053082601.1">
    <property type="nucleotide sequence ID" value="NZ_LWHQ01000077.1"/>
</dbReference>
<dbReference type="InterPro" id="IPR022118">
    <property type="entry name" value="Peptidase_C70_AvrRpt2"/>
</dbReference>
<dbReference type="STRING" id="427683.A5481_29175"/>
<evidence type="ECO:0000313" key="2">
    <source>
        <dbReference type="Proteomes" id="UP000078316"/>
    </source>
</evidence>
<evidence type="ECO:0000313" key="1">
    <source>
        <dbReference type="EMBL" id="OAS15860.1"/>
    </source>
</evidence>
<evidence type="ECO:0008006" key="3">
    <source>
        <dbReference type="Google" id="ProtNLM"/>
    </source>
</evidence>
<protein>
    <recommendedName>
        <fullName evidence="3">Peptidase C39-like domain-containing protein</fullName>
    </recommendedName>
</protein>
<dbReference type="Proteomes" id="UP000078316">
    <property type="component" value="Unassembled WGS sequence"/>
</dbReference>
<dbReference type="EMBL" id="LWHQ01000077">
    <property type="protein sequence ID" value="OAS15860.1"/>
    <property type="molecule type" value="Genomic_DNA"/>
</dbReference>
<name>A0A179RY61_9HYPH</name>
<accession>A0A179RY61</accession>
<dbReference type="OrthoDB" id="6445402at2"/>
<dbReference type="Pfam" id="PF12385">
    <property type="entry name" value="Peptidase_C70"/>
    <property type="match status" value="1"/>
</dbReference>
<comment type="caution">
    <text evidence="1">The sequence shown here is derived from an EMBL/GenBank/DDBJ whole genome shotgun (WGS) entry which is preliminary data.</text>
</comment>